<reference evidence="9" key="1">
    <citation type="journal article" date="2014" name="Front. Microbiol.">
        <title>High frequency of phylogenetically diverse reductive dehalogenase-homologous genes in deep subseafloor sedimentary metagenomes.</title>
        <authorList>
            <person name="Kawai M."/>
            <person name="Futagami T."/>
            <person name="Toyoda A."/>
            <person name="Takaki Y."/>
            <person name="Nishi S."/>
            <person name="Hori S."/>
            <person name="Arai W."/>
            <person name="Tsubouchi T."/>
            <person name="Morono Y."/>
            <person name="Uchiyama I."/>
            <person name="Ito T."/>
            <person name="Fujiyama A."/>
            <person name="Inagaki F."/>
            <person name="Takami H."/>
        </authorList>
    </citation>
    <scope>NUCLEOTIDE SEQUENCE</scope>
    <source>
        <strain evidence="9">Expedition CK06-06</strain>
    </source>
</reference>
<accession>X0S7Q0</accession>
<feature type="transmembrane region" description="Helical" evidence="6">
    <location>
        <begin position="67"/>
        <end position="85"/>
    </location>
</feature>
<comment type="subcellular location">
    <subcellularLocation>
        <location evidence="1">Cell membrane</location>
        <topology evidence="1">Multi-pass membrane protein</topology>
    </subcellularLocation>
</comment>
<dbReference type="NCBIfam" id="NF006248">
    <property type="entry name" value="PRK08386.1"/>
    <property type="match status" value="1"/>
</dbReference>
<evidence type="ECO:0000256" key="2">
    <source>
        <dbReference type="ARBA" id="ARBA00022475"/>
    </source>
</evidence>
<keyword evidence="3 6" id="KW-0812">Transmembrane</keyword>
<feature type="transmembrane region" description="Helical" evidence="6">
    <location>
        <begin position="97"/>
        <end position="119"/>
    </location>
</feature>
<feature type="transmembrane region" description="Helical" evidence="6">
    <location>
        <begin position="196"/>
        <end position="215"/>
    </location>
</feature>
<dbReference type="InterPro" id="IPR046806">
    <property type="entry name" value="MrpA_C/MbhE"/>
</dbReference>
<proteinExistence type="predicted"/>
<evidence type="ECO:0000313" key="9">
    <source>
        <dbReference type="EMBL" id="GAF77014.1"/>
    </source>
</evidence>
<evidence type="ECO:0000256" key="6">
    <source>
        <dbReference type="SAM" id="Phobius"/>
    </source>
</evidence>
<dbReference type="Pfam" id="PF04039">
    <property type="entry name" value="MnhB"/>
    <property type="match status" value="1"/>
</dbReference>
<name>X0S7Q0_9ZZZZ</name>
<dbReference type="InterPro" id="IPR050622">
    <property type="entry name" value="CPA3_antiporter_subunitB"/>
</dbReference>
<dbReference type="InterPro" id="IPR007182">
    <property type="entry name" value="MnhB"/>
</dbReference>
<feature type="domain" description="MrpA C-terminal/MbhE" evidence="8">
    <location>
        <begin position="27"/>
        <end position="81"/>
    </location>
</feature>
<keyword evidence="5 6" id="KW-0472">Membrane</keyword>
<evidence type="ECO:0000256" key="4">
    <source>
        <dbReference type="ARBA" id="ARBA00022989"/>
    </source>
</evidence>
<feature type="transmembrane region" description="Helical" evidence="6">
    <location>
        <begin position="165"/>
        <end position="184"/>
    </location>
</feature>
<evidence type="ECO:0000256" key="5">
    <source>
        <dbReference type="ARBA" id="ARBA00023136"/>
    </source>
</evidence>
<dbReference type="GO" id="GO:0005886">
    <property type="term" value="C:plasma membrane"/>
    <property type="evidence" value="ECO:0007669"/>
    <property type="project" value="UniProtKB-SubCell"/>
</dbReference>
<protein>
    <submittedName>
        <fullName evidence="9">Uncharacterized protein</fullName>
    </submittedName>
</protein>
<dbReference type="EMBL" id="BARS01004363">
    <property type="protein sequence ID" value="GAF77014.1"/>
    <property type="molecule type" value="Genomic_DNA"/>
</dbReference>
<keyword evidence="4 6" id="KW-1133">Transmembrane helix</keyword>
<dbReference type="Pfam" id="PF20501">
    <property type="entry name" value="MbhE"/>
    <property type="match status" value="1"/>
</dbReference>
<dbReference type="AlphaFoldDB" id="X0S7Q0"/>
<evidence type="ECO:0000259" key="8">
    <source>
        <dbReference type="Pfam" id="PF20501"/>
    </source>
</evidence>
<comment type="caution">
    <text evidence="9">The sequence shown here is derived from an EMBL/GenBank/DDBJ whole genome shotgun (WGS) entry which is preliminary data.</text>
</comment>
<feature type="domain" description="Na+/H+ antiporter MnhB subunit-related protein" evidence="7">
    <location>
        <begin position="98"/>
        <end position="217"/>
    </location>
</feature>
<keyword evidence="2" id="KW-1003">Cell membrane</keyword>
<gene>
    <name evidence="9" type="ORF">S01H1_08511</name>
</gene>
<evidence type="ECO:0000256" key="1">
    <source>
        <dbReference type="ARBA" id="ARBA00004651"/>
    </source>
</evidence>
<evidence type="ECO:0000256" key="3">
    <source>
        <dbReference type="ARBA" id="ARBA00022692"/>
    </source>
</evidence>
<feature type="transmembrane region" description="Helical" evidence="6">
    <location>
        <begin position="125"/>
        <end position="144"/>
    </location>
</feature>
<evidence type="ECO:0000259" key="7">
    <source>
        <dbReference type="Pfam" id="PF04039"/>
    </source>
</evidence>
<organism evidence="9">
    <name type="scientific">marine sediment metagenome</name>
    <dbReference type="NCBI Taxonomy" id="412755"/>
    <lineage>
        <taxon>unclassified sequences</taxon>
        <taxon>metagenomes</taxon>
        <taxon>ecological metagenomes</taxon>
    </lineage>
</organism>
<dbReference type="PANTHER" id="PTHR33932">
    <property type="entry name" value="NA(+)/H(+) ANTIPORTER SUBUNIT B"/>
    <property type="match status" value="1"/>
</dbReference>
<dbReference type="PANTHER" id="PTHR33932:SF4">
    <property type="entry name" value="NA(+)_H(+) ANTIPORTER SUBUNIT B"/>
    <property type="match status" value="1"/>
</dbReference>
<sequence length="228" mass="24580">MRKIIGIILLIIIAWGIIISLQKVPFGTSRIKVADYYINKGIEDTGAANIVTSVVVNYRGLDTLGEVTVLFLAAIGLGAVLATTIRKEDRDTEKASLILSTGCKFLFPFILLFGAYIFIHGHLTPGGGFQGGAIIASAFLLMYLGCHNEKRINETGIIISESLGGLVFVIIGLIGLAVGTHYFLNNFMPKGEFNTLLSAGIIPIIYIAIGFKVGSELSRIIDQLMEES</sequence>